<accession>A0A5J5A0L9</accession>
<reference evidence="1 2" key="1">
    <citation type="submission" date="2019-09" db="EMBL/GenBank/DDBJ databases">
        <title>A chromosome-level genome assembly of the Chinese tupelo Nyssa sinensis.</title>
        <authorList>
            <person name="Yang X."/>
            <person name="Kang M."/>
            <person name="Yang Y."/>
            <person name="Xiong H."/>
            <person name="Wang M."/>
            <person name="Zhang Z."/>
            <person name="Wang Z."/>
            <person name="Wu H."/>
            <person name="Ma T."/>
            <person name="Liu J."/>
            <person name="Xi Z."/>
        </authorList>
    </citation>
    <scope>NUCLEOTIDE SEQUENCE [LARGE SCALE GENOMIC DNA]</scope>
    <source>
        <strain evidence="1">J267</strain>
        <tissue evidence="1">Leaf</tissue>
    </source>
</reference>
<dbReference type="EMBL" id="CM018047">
    <property type="protein sequence ID" value="KAA8524573.1"/>
    <property type="molecule type" value="Genomic_DNA"/>
</dbReference>
<gene>
    <name evidence="1" type="ORF">F0562_010996</name>
</gene>
<keyword evidence="2" id="KW-1185">Reference proteome</keyword>
<evidence type="ECO:0000313" key="2">
    <source>
        <dbReference type="Proteomes" id="UP000325577"/>
    </source>
</evidence>
<protein>
    <submittedName>
        <fullName evidence="1">Uncharacterized protein</fullName>
    </submittedName>
</protein>
<proteinExistence type="predicted"/>
<dbReference type="PANTHER" id="PTHR31170">
    <property type="entry name" value="BNAC04G53230D PROTEIN"/>
    <property type="match status" value="1"/>
</dbReference>
<name>A0A5J5A0L9_9ASTE</name>
<organism evidence="1 2">
    <name type="scientific">Nyssa sinensis</name>
    <dbReference type="NCBI Taxonomy" id="561372"/>
    <lineage>
        <taxon>Eukaryota</taxon>
        <taxon>Viridiplantae</taxon>
        <taxon>Streptophyta</taxon>
        <taxon>Embryophyta</taxon>
        <taxon>Tracheophyta</taxon>
        <taxon>Spermatophyta</taxon>
        <taxon>Magnoliopsida</taxon>
        <taxon>eudicotyledons</taxon>
        <taxon>Gunneridae</taxon>
        <taxon>Pentapetalae</taxon>
        <taxon>asterids</taxon>
        <taxon>Cornales</taxon>
        <taxon>Nyssaceae</taxon>
        <taxon>Nyssa</taxon>
    </lineage>
</organism>
<dbReference type="InterPro" id="IPR004158">
    <property type="entry name" value="DUF247_pln"/>
</dbReference>
<dbReference type="Pfam" id="PF03140">
    <property type="entry name" value="DUF247"/>
    <property type="match status" value="1"/>
</dbReference>
<dbReference type="OrthoDB" id="1658484at2759"/>
<dbReference type="PANTHER" id="PTHR31170:SF20">
    <property type="entry name" value="DUF247 DOMAIN PROTEIN"/>
    <property type="match status" value="1"/>
</dbReference>
<dbReference type="Proteomes" id="UP000325577">
    <property type="component" value="Linkage Group LG4"/>
</dbReference>
<sequence length="358" mass="40840">MPASIRMEYHKQSYKATCTEITGSQDSSRPYPSKFDVNSFIFRSCFYKLNPSLPGRNSDQGRMAEPDSELEDSILIGLKEDLEQLPPSSNSASIYRVPKELLQGNKEHFIPTTISIGPFHADERNLRHAQQLKLKYLKFFLTQLQPGITLKDLIQIIRGVEEKARLCYDGNTDIDTYHFVRMMVLDGCFILGLILQLSNVSLEINDPSTARRELLSGPLLYDILKDLLLLENQLPFFVLDVRFNGGVLQLPRLVFQESTIPLFWNLLALDQCLDENHHFFTSYAIFMDNLIDDEKDVDLLIDNGVIDPWINDKKALVSLFNNLAVGVVAEIDLFENLYCAAQSILRLWLAPIRCLHGP</sequence>
<dbReference type="AlphaFoldDB" id="A0A5J5A0L9"/>
<evidence type="ECO:0000313" key="1">
    <source>
        <dbReference type="EMBL" id="KAA8524573.1"/>
    </source>
</evidence>